<evidence type="ECO:0000313" key="2">
    <source>
        <dbReference type="Proteomes" id="UP000694892"/>
    </source>
</evidence>
<reference evidence="2" key="1">
    <citation type="journal article" date="2016" name="Nature">
        <title>Genome evolution in the allotetraploid frog Xenopus laevis.</title>
        <authorList>
            <person name="Session A.M."/>
            <person name="Uno Y."/>
            <person name="Kwon T."/>
            <person name="Chapman J.A."/>
            <person name="Toyoda A."/>
            <person name="Takahashi S."/>
            <person name="Fukui A."/>
            <person name="Hikosaka A."/>
            <person name="Suzuki A."/>
            <person name="Kondo M."/>
            <person name="van Heeringen S.J."/>
            <person name="Quigley I."/>
            <person name="Heinz S."/>
            <person name="Ogino H."/>
            <person name="Ochi H."/>
            <person name="Hellsten U."/>
            <person name="Lyons J.B."/>
            <person name="Simakov O."/>
            <person name="Putnam N."/>
            <person name="Stites J."/>
            <person name="Kuroki Y."/>
            <person name="Tanaka T."/>
            <person name="Michiue T."/>
            <person name="Watanabe M."/>
            <person name="Bogdanovic O."/>
            <person name="Lister R."/>
            <person name="Georgiou G."/>
            <person name="Paranjpe S.S."/>
            <person name="van Kruijsbergen I."/>
            <person name="Shu S."/>
            <person name="Carlson J."/>
            <person name="Kinoshita T."/>
            <person name="Ohta Y."/>
            <person name="Mawaribuchi S."/>
            <person name="Jenkins J."/>
            <person name="Grimwood J."/>
            <person name="Schmutz J."/>
            <person name="Mitros T."/>
            <person name="Mozaffari S.V."/>
            <person name="Suzuki Y."/>
            <person name="Haramoto Y."/>
            <person name="Yamamoto T.S."/>
            <person name="Takagi C."/>
            <person name="Heald R."/>
            <person name="Miller K."/>
            <person name="Haudenschild C."/>
            <person name="Kitzman J."/>
            <person name="Nakayama T."/>
            <person name="Izutsu Y."/>
            <person name="Robert J."/>
            <person name="Fortriede J."/>
            <person name="Burns K."/>
            <person name="Lotay V."/>
            <person name="Karimi K."/>
            <person name="Yasuoka Y."/>
            <person name="Dichmann D.S."/>
            <person name="Flajnik M.F."/>
            <person name="Houston D.W."/>
            <person name="Shendure J."/>
            <person name="DuPasquier L."/>
            <person name="Vize P.D."/>
            <person name="Zorn A.M."/>
            <person name="Ito M."/>
            <person name="Marcotte E.M."/>
            <person name="Wallingford J.B."/>
            <person name="Ito Y."/>
            <person name="Asashima M."/>
            <person name="Ueno N."/>
            <person name="Matsuda Y."/>
            <person name="Veenstra G.J."/>
            <person name="Fujiyama A."/>
            <person name="Harland R.M."/>
            <person name="Taira M."/>
            <person name="Rokhsar D.S."/>
        </authorList>
    </citation>
    <scope>NUCLEOTIDE SEQUENCE [LARGE SCALE GENOMIC DNA]</scope>
    <source>
        <strain evidence="2">J</strain>
    </source>
</reference>
<dbReference type="EMBL" id="CM004467">
    <property type="protein sequence ID" value="OCT97097.1"/>
    <property type="molecule type" value="Genomic_DNA"/>
</dbReference>
<dbReference type="Proteomes" id="UP000694892">
    <property type="component" value="Chromosome 1S"/>
</dbReference>
<organism evidence="1 2">
    <name type="scientific">Xenopus laevis</name>
    <name type="common">African clawed frog</name>
    <dbReference type="NCBI Taxonomy" id="8355"/>
    <lineage>
        <taxon>Eukaryota</taxon>
        <taxon>Metazoa</taxon>
        <taxon>Chordata</taxon>
        <taxon>Craniata</taxon>
        <taxon>Vertebrata</taxon>
        <taxon>Euteleostomi</taxon>
        <taxon>Amphibia</taxon>
        <taxon>Batrachia</taxon>
        <taxon>Anura</taxon>
        <taxon>Pipoidea</taxon>
        <taxon>Pipidae</taxon>
        <taxon>Xenopodinae</taxon>
        <taxon>Xenopus</taxon>
        <taxon>Xenopus</taxon>
    </lineage>
</organism>
<evidence type="ECO:0000313" key="1">
    <source>
        <dbReference type="EMBL" id="OCT97097.1"/>
    </source>
</evidence>
<dbReference type="AlphaFoldDB" id="A0A974I0B3"/>
<proteinExistence type="predicted"/>
<sequence>MPIIYILIEPGLLPLVHGIPTFIADHTWAKCPNTWKWWNVGYREFPSSMDLLLRNAALLANCYHFLFIVFKPRD</sequence>
<protein>
    <submittedName>
        <fullName evidence="1">Uncharacterized protein</fullName>
    </submittedName>
</protein>
<gene>
    <name evidence="1" type="ORF">XELAEV_18009320mg</name>
</gene>
<name>A0A974I0B3_XENLA</name>
<accession>A0A974I0B3</accession>